<protein>
    <recommendedName>
        <fullName evidence="4">BioF2-like acetyltransferase domain-containing protein</fullName>
    </recommendedName>
</protein>
<dbReference type="PANTHER" id="PTHR47017">
    <property type="entry name" value="ACYL-COA"/>
    <property type="match status" value="1"/>
</dbReference>
<dbReference type="Gene3D" id="3.40.630.30">
    <property type="match status" value="1"/>
</dbReference>
<dbReference type="SUPFAM" id="SSF55729">
    <property type="entry name" value="Acyl-CoA N-acyltransferases (Nat)"/>
    <property type="match status" value="1"/>
</dbReference>
<evidence type="ECO:0000256" key="1">
    <source>
        <dbReference type="SAM" id="Coils"/>
    </source>
</evidence>
<dbReference type="InterPro" id="IPR016181">
    <property type="entry name" value="Acyl_CoA_acyltransferase"/>
</dbReference>
<evidence type="ECO:0008006" key="4">
    <source>
        <dbReference type="Google" id="ProtNLM"/>
    </source>
</evidence>
<dbReference type="OrthoDB" id="9776898at2"/>
<reference evidence="2 3" key="1">
    <citation type="submission" date="2018-05" db="EMBL/GenBank/DDBJ databases">
        <title>Salinimonas sp. HMF8227 Genome sequencing and assembly.</title>
        <authorList>
            <person name="Kang H."/>
            <person name="Kang J."/>
            <person name="Cha I."/>
            <person name="Kim H."/>
            <person name="Joh K."/>
        </authorList>
    </citation>
    <scope>NUCLEOTIDE SEQUENCE [LARGE SCALE GENOMIC DNA]</scope>
    <source>
        <strain evidence="2 3">HMF8227</strain>
    </source>
</reference>
<dbReference type="AlphaFoldDB" id="A0A2S2E4S5"/>
<accession>A0A2S2E4S5</accession>
<dbReference type="EMBL" id="CP029347">
    <property type="protein sequence ID" value="AWL12522.1"/>
    <property type="molecule type" value="Genomic_DNA"/>
</dbReference>
<dbReference type="KEGG" id="salh:HMF8227_02061"/>
<dbReference type="InterPro" id="IPR007434">
    <property type="entry name" value="FemAB-like"/>
</dbReference>
<dbReference type="Proteomes" id="UP000245728">
    <property type="component" value="Chromosome"/>
</dbReference>
<dbReference type="PANTHER" id="PTHR47017:SF1">
    <property type="entry name" value="ACYL-COA"/>
    <property type="match status" value="1"/>
</dbReference>
<proteinExistence type="predicted"/>
<organism evidence="2 3">
    <name type="scientific">Saliniradius amylolyticus</name>
    <dbReference type="NCBI Taxonomy" id="2183582"/>
    <lineage>
        <taxon>Bacteria</taxon>
        <taxon>Pseudomonadati</taxon>
        <taxon>Pseudomonadota</taxon>
        <taxon>Gammaproteobacteria</taxon>
        <taxon>Alteromonadales</taxon>
        <taxon>Alteromonadaceae</taxon>
        <taxon>Saliniradius</taxon>
    </lineage>
</organism>
<dbReference type="Pfam" id="PF04339">
    <property type="entry name" value="FemAB_like"/>
    <property type="match status" value="1"/>
</dbReference>
<gene>
    <name evidence="2" type="ORF">HMF8227_02061</name>
</gene>
<evidence type="ECO:0000313" key="3">
    <source>
        <dbReference type="Proteomes" id="UP000245728"/>
    </source>
</evidence>
<dbReference type="RefSeq" id="WP_109340088.1">
    <property type="nucleotide sequence ID" value="NZ_CP029347.1"/>
</dbReference>
<feature type="coiled-coil region" evidence="1">
    <location>
        <begin position="183"/>
        <end position="213"/>
    </location>
</feature>
<name>A0A2S2E4S5_9ALTE</name>
<keyword evidence="1" id="KW-0175">Coiled coil</keyword>
<evidence type="ECO:0000313" key="2">
    <source>
        <dbReference type="EMBL" id="AWL12522.1"/>
    </source>
</evidence>
<keyword evidence="3" id="KW-1185">Reference proteome</keyword>
<sequence>MQRAVTATFVKSIADIPHWDRLTPKQPFLQHHFLFALEQSGCVGGDSGWQPHHMALYQDDELVGALPLYVKEHSYGEYVFDFAWADAYYRYGLDYYPKLVSAIPFTPVPGPRLLTSPSCDVKALWSVAERAILSECQHQDYSSFHLLFPESGHWPQDCSLLKRHNVQFHWFNRGYTDFDDFLAGFSSRKRKNLKKERQKLRAQEVNIERLTGSAITTQVMDDFIHCYRQTYLKRSGHSGYLNPAFFQRIRETMAEQMLIVRAEQRGRLLGSALLFFDQTHLYGRYWGALEPLDGLHFETCYYQGIEFCIKRGLKVFNPGTQGEHKIQRGFEPTQCYSGHRLVRPEFHQAVGDFIQQEHGHLNDYIREAATLLPFKKDG</sequence>